<evidence type="ECO:0000259" key="19">
    <source>
        <dbReference type="PROSITE" id="PS51195"/>
    </source>
</evidence>
<evidence type="ECO:0000256" key="7">
    <source>
        <dbReference type="ARBA" id="ARBA00022806"/>
    </source>
</evidence>
<dbReference type="SUPFAM" id="SSF52540">
    <property type="entry name" value="P-loop containing nucleoside triphosphate hydrolases"/>
    <property type="match status" value="1"/>
</dbReference>
<comment type="similarity">
    <text evidence="11">Belongs to the DEAD box helicase family. DDX3/DED1 subfamily.</text>
</comment>
<feature type="compositionally biased region" description="Low complexity" evidence="15">
    <location>
        <begin position="732"/>
        <end position="902"/>
    </location>
</feature>
<evidence type="ECO:0000313" key="20">
    <source>
        <dbReference type="EMBL" id="KAG2212303.1"/>
    </source>
</evidence>
<dbReference type="SMART" id="SM00487">
    <property type="entry name" value="DEXDc"/>
    <property type="match status" value="1"/>
</dbReference>
<dbReference type="InterPro" id="IPR014001">
    <property type="entry name" value="Helicase_ATP-bd"/>
</dbReference>
<evidence type="ECO:0000256" key="4">
    <source>
        <dbReference type="ARBA" id="ARBA00022741"/>
    </source>
</evidence>
<dbReference type="GO" id="GO:0005524">
    <property type="term" value="F:ATP binding"/>
    <property type="evidence" value="ECO:0007669"/>
    <property type="project" value="UniProtKB-KW"/>
</dbReference>
<evidence type="ECO:0000256" key="11">
    <source>
        <dbReference type="ARBA" id="ARBA00024358"/>
    </source>
</evidence>
<keyword evidence="2" id="KW-0396">Initiation factor</keyword>
<organism evidence="20 21">
    <name type="scientific">Mucor saturninus</name>
    <dbReference type="NCBI Taxonomy" id="64648"/>
    <lineage>
        <taxon>Eukaryota</taxon>
        <taxon>Fungi</taxon>
        <taxon>Fungi incertae sedis</taxon>
        <taxon>Mucoromycota</taxon>
        <taxon>Mucoromycotina</taxon>
        <taxon>Mucoromycetes</taxon>
        <taxon>Mucorales</taxon>
        <taxon>Mucorineae</taxon>
        <taxon>Mucoraceae</taxon>
        <taxon>Mucor</taxon>
    </lineage>
</organism>
<dbReference type="EC" id="3.6.4.13" evidence="1"/>
<dbReference type="InterPro" id="IPR036443">
    <property type="entry name" value="Znf_RanBP2_sf"/>
</dbReference>
<dbReference type="InterPro" id="IPR027417">
    <property type="entry name" value="P-loop_NTPase"/>
</dbReference>
<evidence type="ECO:0000256" key="8">
    <source>
        <dbReference type="ARBA" id="ARBA00022833"/>
    </source>
</evidence>
<evidence type="ECO:0000259" key="17">
    <source>
        <dbReference type="PROSITE" id="PS51192"/>
    </source>
</evidence>
<evidence type="ECO:0000259" key="18">
    <source>
        <dbReference type="PROSITE" id="PS51194"/>
    </source>
</evidence>
<dbReference type="GO" id="GO:0003743">
    <property type="term" value="F:translation initiation factor activity"/>
    <property type="evidence" value="ECO:0007669"/>
    <property type="project" value="UniProtKB-KW"/>
</dbReference>
<keyword evidence="4" id="KW-0547">Nucleotide-binding</keyword>
<evidence type="ECO:0000256" key="13">
    <source>
        <dbReference type="PROSITE-ProRule" id="PRU00322"/>
    </source>
</evidence>
<keyword evidence="9" id="KW-0067">ATP-binding</keyword>
<dbReference type="Proteomes" id="UP000603453">
    <property type="component" value="Unassembled WGS sequence"/>
</dbReference>
<dbReference type="Gene3D" id="4.10.1060.10">
    <property type="entry name" value="Zinc finger, RanBP2-type"/>
    <property type="match status" value="3"/>
</dbReference>
<dbReference type="EMBL" id="JAEPRD010000006">
    <property type="protein sequence ID" value="KAG2212303.1"/>
    <property type="molecule type" value="Genomic_DNA"/>
</dbReference>
<feature type="compositionally biased region" description="Basic and acidic residues" evidence="15">
    <location>
        <begin position="17"/>
        <end position="36"/>
    </location>
</feature>
<evidence type="ECO:0000259" key="16">
    <source>
        <dbReference type="PROSITE" id="PS50199"/>
    </source>
</evidence>
<evidence type="ECO:0000256" key="9">
    <source>
        <dbReference type="ARBA" id="ARBA00022840"/>
    </source>
</evidence>
<keyword evidence="3" id="KW-0479">Metal-binding</keyword>
<dbReference type="InterPro" id="IPR014014">
    <property type="entry name" value="RNA_helicase_DEAD_Q_motif"/>
</dbReference>
<dbReference type="Pfam" id="PF00271">
    <property type="entry name" value="Helicase_C"/>
    <property type="match status" value="1"/>
</dbReference>
<dbReference type="PROSITE" id="PS51194">
    <property type="entry name" value="HELICASE_CTER"/>
    <property type="match status" value="1"/>
</dbReference>
<dbReference type="GO" id="GO:0016787">
    <property type="term" value="F:hydrolase activity"/>
    <property type="evidence" value="ECO:0007669"/>
    <property type="project" value="UniProtKB-KW"/>
</dbReference>
<feature type="compositionally biased region" description="Low complexity" evidence="15">
    <location>
        <begin position="910"/>
        <end position="933"/>
    </location>
</feature>
<feature type="domain" description="RanBP2-type" evidence="16">
    <location>
        <begin position="666"/>
        <end position="695"/>
    </location>
</feature>
<keyword evidence="6" id="KW-0378">Hydrolase</keyword>
<sequence length="950" mass="100850">MSWDPNAGADFQSEAPRSSEYESRPPRPEPTEEQLQHRNYGWASNRARYEYNENAVDDQGMAPRDSTLEAELFEENSAEQQSQLDFSKYEKIPVRVERGSAPNPIRSFDEADLNPVMKENVRLARYTAPTPVQTYSIPIVTAGKDLMACAQTGSGKTAAFLIPTLSALFTSAKQLQKPRPAPYETRQYKAEPLVLIIAPTRELCSQIFDECRRVSLAFVLIQIKKKEGVKSFILIYSSDYYYSAVYGGADSMGQLRQLERGCDVLAAAPGRLMDFIGRGKIGLERVKYLVLDEADRMLDMGFESIIRNLVTKNGMPADRQTLLFSATFPRAIRSLARDFLRPDYLFLRVGRVGGTSEAITQKIMHVEEDEKREALRTLLNSQPPSRTLIFVETKRSADSLDHYLFERSFPSTSIHGDRTQMEREDALLAFKRGKCPILVATAVAARGIDIRNVMHVINYDMPQDMDEYIHRIGRTARVGKPGLATSFYNDRSEQLAPQLTKLLKECKQEIPDFLQQYISDDTTWDDELDDNEVEAPSYAGQEYVPMERTAPGAPQGYNNAEGTGAADGAFDGGNSRPGDWNCPECSQSNFASRYECFKCNAARPEGAGGDAGGERRNNSRPGDWDCPECSQSNFASRYECFKCNAARPEGAGGDAGGERRERPPRRDGDWDCSGCSAVNYAFRTDCFRCHAQKSEGGDSGAYGYDQPAEDTSATETANWDSSATPSWGGAETSAPAASSGGWGGAAETAAPAASSGGWGAPEPAAAAPAASSGGWGAPAASSPAPAQQAPAAGGWGAPEAAAPTPAAAGGWGAPAASTPSPAPVAATPPQQASGGWGAPAPAASPAPAAGGWGAPAASSPAPAQQQQPAAGGWGAPAPAAAAPAPAAGGWGAPAPAAAAPPAQHTPPPQQQQQQAPAPVAAPAAGGWGEPIAPSAGGWGEPPSATNGAGW</sequence>
<comment type="caution">
    <text evidence="20">The sequence shown here is derived from an EMBL/GenBank/DDBJ whole genome shotgun (WGS) entry which is preliminary data.</text>
</comment>
<dbReference type="Pfam" id="PF00641">
    <property type="entry name" value="Zn_ribbon_RanBP"/>
    <property type="match status" value="3"/>
</dbReference>
<feature type="domain" description="RanBP2-type" evidence="16">
    <location>
        <begin position="576"/>
        <end position="605"/>
    </location>
</feature>
<dbReference type="GO" id="GO:0003723">
    <property type="term" value="F:RNA binding"/>
    <property type="evidence" value="ECO:0007669"/>
    <property type="project" value="UniProtKB-KW"/>
</dbReference>
<evidence type="ECO:0000313" key="21">
    <source>
        <dbReference type="Proteomes" id="UP000603453"/>
    </source>
</evidence>
<evidence type="ECO:0000256" key="2">
    <source>
        <dbReference type="ARBA" id="ARBA00022540"/>
    </source>
</evidence>
<feature type="region of interest" description="Disordered" evidence="15">
    <location>
        <begin position="649"/>
        <end position="669"/>
    </location>
</feature>
<dbReference type="CDD" id="cd17967">
    <property type="entry name" value="DEADc_DDX3_DDX4"/>
    <property type="match status" value="1"/>
</dbReference>
<feature type="domain" description="DEAD-box RNA helicase Q" evidence="19">
    <location>
        <begin position="106"/>
        <end position="134"/>
    </location>
</feature>
<comment type="catalytic activity">
    <reaction evidence="12">
        <text>ATP + H2O = ADP + phosphate + H(+)</text>
        <dbReference type="Rhea" id="RHEA:13065"/>
        <dbReference type="ChEBI" id="CHEBI:15377"/>
        <dbReference type="ChEBI" id="CHEBI:15378"/>
        <dbReference type="ChEBI" id="CHEBI:30616"/>
        <dbReference type="ChEBI" id="CHEBI:43474"/>
        <dbReference type="ChEBI" id="CHEBI:456216"/>
        <dbReference type="EC" id="3.6.4.13"/>
    </reaction>
</comment>
<dbReference type="InterPro" id="IPR001876">
    <property type="entry name" value="Znf_RanBP2"/>
</dbReference>
<feature type="short sequence motif" description="Q motif" evidence="14">
    <location>
        <begin position="106"/>
        <end position="134"/>
    </location>
</feature>
<dbReference type="AlphaFoldDB" id="A0A8H7VDB2"/>
<dbReference type="InterPro" id="IPR000629">
    <property type="entry name" value="RNA-helicase_DEAD-box_CS"/>
</dbReference>
<feature type="domain" description="Helicase C-terminal" evidence="18">
    <location>
        <begin position="358"/>
        <end position="518"/>
    </location>
</feature>
<dbReference type="PROSITE" id="PS51192">
    <property type="entry name" value="HELICASE_ATP_BIND_1"/>
    <property type="match status" value="1"/>
</dbReference>
<evidence type="ECO:0000256" key="1">
    <source>
        <dbReference type="ARBA" id="ARBA00012552"/>
    </source>
</evidence>
<dbReference type="SUPFAM" id="SSF90209">
    <property type="entry name" value="Ran binding protein zinc finger-like"/>
    <property type="match status" value="3"/>
</dbReference>
<evidence type="ECO:0000256" key="10">
    <source>
        <dbReference type="ARBA" id="ARBA00022884"/>
    </source>
</evidence>
<feature type="region of interest" description="Disordered" evidence="15">
    <location>
        <begin position="696"/>
        <end position="950"/>
    </location>
</feature>
<dbReference type="SMART" id="SM00490">
    <property type="entry name" value="HELICc"/>
    <property type="match status" value="1"/>
</dbReference>
<dbReference type="PANTHER" id="PTHR47958">
    <property type="entry name" value="ATP-DEPENDENT RNA HELICASE DBP3"/>
    <property type="match status" value="1"/>
</dbReference>
<evidence type="ECO:0000256" key="15">
    <source>
        <dbReference type="SAM" id="MobiDB-lite"/>
    </source>
</evidence>
<evidence type="ECO:0000256" key="12">
    <source>
        <dbReference type="ARBA" id="ARBA00047984"/>
    </source>
</evidence>
<dbReference type="InterPro" id="IPR011545">
    <property type="entry name" value="DEAD/DEAH_box_helicase_dom"/>
</dbReference>
<dbReference type="OrthoDB" id="196131at2759"/>
<dbReference type="GO" id="GO:0008270">
    <property type="term" value="F:zinc ion binding"/>
    <property type="evidence" value="ECO:0007669"/>
    <property type="project" value="UniProtKB-KW"/>
</dbReference>
<feature type="region of interest" description="Disordered" evidence="15">
    <location>
        <begin position="1"/>
        <end position="44"/>
    </location>
</feature>
<evidence type="ECO:0000256" key="5">
    <source>
        <dbReference type="ARBA" id="ARBA00022771"/>
    </source>
</evidence>
<keyword evidence="21" id="KW-1185">Reference proteome</keyword>
<feature type="compositionally biased region" description="Polar residues" evidence="15">
    <location>
        <begin position="709"/>
        <end position="725"/>
    </location>
</feature>
<dbReference type="PROSITE" id="PS50199">
    <property type="entry name" value="ZF_RANBP2_2"/>
    <property type="match status" value="3"/>
</dbReference>
<proteinExistence type="inferred from homology"/>
<dbReference type="GO" id="GO:0003724">
    <property type="term" value="F:RNA helicase activity"/>
    <property type="evidence" value="ECO:0007669"/>
    <property type="project" value="UniProtKB-EC"/>
</dbReference>
<feature type="compositionally biased region" description="Basic and acidic residues" evidence="15">
    <location>
        <begin position="656"/>
        <end position="669"/>
    </location>
</feature>
<dbReference type="InterPro" id="IPR001650">
    <property type="entry name" value="Helicase_C-like"/>
</dbReference>
<dbReference type="PROSITE" id="PS01358">
    <property type="entry name" value="ZF_RANBP2_1"/>
    <property type="match status" value="3"/>
</dbReference>
<keyword evidence="10" id="KW-0694">RNA-binding</keyword>
<keyword evidence="2" id="KW-0648">Protein biosynthesis</keyword>
<dbReference type="PROSITE" id="PS51195">
    <property type="entry name" value="Q_MOTIF"/>
    <property type="match status" value="1"/>
</dbReference>
<gene>
    <name evidence="20" type="ORF">INT47_001662</name>
</gene>
<dbReference type="CDD" id="cd18787">
    <property type="entry name" value="SF2_C_DEAD"/>
    <property type="match status" value="1"/>
</dbReference>
<reference evidence="20" key="1">
    <citation type="submission" date="2020-12" db="EMBL/GenBank/DDBJ databases">
        <title>Metabolic potential, ecology and presence of endohyphal bacteria is reflected in genomic diversity of Mucoromycotina.</title>
        <authorList>
            <person name="Muszewska A."/>
            <person name="Okrasinska A."/>
            <person name="Steczkiewicz K."/>
            <person name="Drgas O."/>
            <person name="Orlowska M."/>
            <person name="Perlinska-Lenart U."/>
            <person name="Aleksandrzak-Piekarczyk T."/>
            <person name="Szatraj K."/>
            <person name="Zielenkiewicz U."/>
            <person name="Pilsyk S."/>
            <person name="Malc E."/>
            <person name="Mieczkowski P."/>
            <person name="Kruszewska J.S."/>
            <person name="Biernat P."/>
            <person name="Pawlowska J."/>
        </authorList>
    </citation>
    <scope>NUCLEOTIDE SEQUENCE</scope>
    <source>
        <strain evidence="20">WA0000017839</strain>
    </source>
</reference>
<protein>
    <recommendedName>
        <fullName evidence="1">RNA helicase</fullName>
        <ecNumber evidence="1">3.6.4.13</ecNumber>
    </recommendedName>
</protein>
<dbReference type="InterPro" id="IPR044763">
    <property type="entry name" value="Ded1/Dbp1_DEADc"/>
</dbReference>
<accession>A0A8H7VDB2</accession>
<dbReference type="PROSITE" id="PS00039">
    <property type="entry name" value="DEAD_ATP_HELICASE"/>
    <property type="match status" value="1"/>
</dbReference>
<name>A0A8H7VDB2_9FUNG</name>
<feature type="domain" description="RanBP2-type" evidence="16">
    <location>
        <begin position="620"/>
        <end position="649"/>
    </location>
</feature>
<evidence type="ECO:0000256" key="3">
    <source>
        <dbReference type="ARBA" id="ARBA00022723"/>
    </source>
</evidence>
<evidence type="ECO:0000256" key="14">
    <source>
        <dbReference type="PROSITE-ProRule" id="PRU00552"/>
    </source>
</evidence>
<dbReference type="Gene3D" id="3.40.50.300">
    <property type="entry name" value="P-loop containing nucleotide triphosphate hydrolases"/>
    <property type="match status" value="2"/>
</dbReference>
<feature type="domain" description="Helicase ATP-binding" evidence="17">
    <location>
        <begin position="137"/>
        <end position="346"/>
    </location>
</feature>
<dbReference type="FunFam" id="3.40.50.300:FF:000008">
    <property type="entry name" value="ATP-dependent RNA helicase RhlB"/>
    <property type="match status" value="1"/>
</dbReference>
<keyword evidence="7" id="KW-0347">Helicase</keyword>
<keyword evidence="5 13" id="KW-0863">Zinc-finger</keyword>
<evidence type="ECO:0000256" key="6">
    <source>
        <dbReference type="ARBA" id="ARBA00022801"/>
    </source>
</evidence>
<dbReference type="Pfam" id="PF00270">
    <property type="entry name" value="DEAD"/>
    <property type="match status" value="1"/>
</dbReference>
<keyword evidence="8" id="KW-0862">Zinc</keyword>
<dbReference type="SMART" id="SM00547">
    <property type="entry name" value="ZnF_RBZ"/>
    <property type="match status" value="3"/>
</dbReference>